<evidence type="ECO:0000313" key="4">
    <source>
        <dbReference type="Proteomes" id="UP000887566"/>
    </source>
</evidence>
<feature type="domain" description="DEAD-box helicase OB fold" evidence="3">
    <location>
        <begin position="94"/>
        <end position="171"/>
    </location>
</feature>
<dbReference type="GO" id="GO:0071013">
    <property type="term" value="C:catalytic step 2 spliceosome"/>
    <property type="evidence" value="ECO:0007669"/>
    <property type="project" value="TreeGrafter"/>
</dbReference>
<evidence type="ECO:0000259" key="3">
    <source>
        <dbReference type="Pfam" id="PF07717"/>
    </source>
</evidence>
<dbReference type="PANTHER" id="PTHR18934">
    <property type="entry name" value="ATP-DEPENDENT RNA HELICASE"/>
    <property type="match status" value="1"/>
</dbReference>
<evidence type="ECO:0000313" key="5">
    <source>
        <dbReference type="WBParaSite" id="PSAMB.scaffold6794size8779.g29104.t1"/>
    </source>
</evidence>
<reference evidence="5" key="1">
    <citation type="submission" date="2022-11" db="UniProtKB">
        <authorList>
            <consortium name="WormBaseParasite"/>
        </authorList>
    </citation>
    <scope>IDENTIFICATION</scope>
</reference>
<dbReference type="WBParaSite" id="PSAMB.scaffold6794size8779.g29104.t1">
    <property type="protein sequence ID" value="PSAMB.scaffold6794size8779.g29104.t1"/>
    <property type="gene ID" value="PSAMB.scaffold6794size8779.g29104"/>
</dbReference>
<evidence type="ECO:0000256" key="2">
    <source>
        <dbReference type="SAM" id="MobiDB-lite"/>
    </source>
</evidence>
<feature type="compositionally biased region" description="Basic and acidic residues" evidence="2">
    <location>
        <begin position="192"/>
        <end position="201"/>
    </location>
</feature>
<keyword evidence="4" id="KW-1185">Reference proteome</keyword>
<accession>A0A914X5I3</accession>
<dbReference type="GO" id="GO:0003723">
    <property type="term" value="F:RNA binding"/>
    <property type="evidence" value="ECO:0007669"/>
    <property type="project" value="TreeGrafter"/>
</dbReference>
<dbReference type="AlphaFoldDB" id="A0A914X5I3"/>
<feature type="region of interest" description="Disordered" evidence="2">
    <location>
        <begin position="176"/>
        <end position="201"/>
    </location>
</feature>
<organism evidence="4 5">
    <name type="scientific">Plectus sambesii</name>
    <dbReference type="NCBI Taxonomy" id="2011161"/>
    <lineage>
        <taxon>Eukaryota</taxon>
        <taxon>Metazoa</taxon>
        <taxon>Ecdysozoa</taxon>
        <taxon>Nematoda</taxon>
        <taxon>Chromadorea</taxon>
        <taxon>Plectida</taxon>
        <taxon>Plectina</taxon>
        <taxon>Plectoidea</taxon>
        <taxon>Plectidae</taxon>
        <taxon>Plectus</taxon>
    </lineage>
</organism>
<dbReference type="Proteomes" id="UP000887566">
    <property type="component" value="Unplaced"/>
</dbReference>
<protein>
    <submittedName>
        <fullName evidence="5">DEAD-box helicase OB fold domain-containing protein</fullName>
    </submittedName>
</protein>
<sequence length="201" mass="23707">MLSVNAAIFYRPKDKIVHADTARQSFWVIGGDHLSLLNIYNQWKETDFSTQWCYENYIQHRSMKRARDVRDQLEGLLERVEIEQKSSKTDTSAIRKAITAGYFYNTAKLNKGGQYKTVKHQQTVLIHPNSSLFEETPRWLVYYELVFTTKEYMREVIEIDNAWLLEVAPHYYKQKELEDTTGKKMPKQTGKSRQEVTRDGE</sequence>
<evidence type="ECO:0000256" key="1">
    <source>
        <dbReference type="ARBA" id="ARBA00047984"/>
    </source>
</evidence>
<proteinExistence type="predicted"/>
<dbReference type="Pfam" id="PF07717">
    <property type="entry name" value="OB_NTP_bind"/>
    <property type="match status" value="1"/>
</dbReference>
<comment type="catalytic activity">
    <reaction evidence="1">
        <text>ATP + H2O = ADP + phosphate + H(+)</text>
        <dbReference type="Rhea" id="RHEA:13065"/>
        <dbReference type="ChEBI" id="CHEBI:15377"/>
        <dbReference type="ChEBI" id="CHEBI:15378"/>
        <dbReference type="ChEBI" id="CHEBI:30616"/>
        <dbReference type="ChEBI" id="CHEBI:43474"/>
        <dbReference type="ChEBI" id="CHEBI:456216"/>
        <dbReference type="EC" id="3.6.4.13"/>
    </reaction>
</comment>
<name>A0A914X5I3_9BILA</name>
<dbReference type="InterPro" id="IPR011709">
    <property type="entry name" value="DEAD-box_helicase_OB_fold"/>
</dbReference>
<dbReference type="GO" id="GO:0003724">
    <property type="term" value="F:RNA helicase activity"/>
    <property type="evidence" value="ECO:0007669"/>
    <property type="project" value="UniProtKB-EC"/>
</dbReference>
<dbReference type="PANTHER" id="PTHR18934:SF83">
    <property type="entry name" value="PRE-MRNA-SPLICING FACTOR ATP-DEPENDENT RNA HELICASE DHX16"/>
    <property type="match status" value="1"/>
</dbReference>